<sequence>MKAKFLLSFILIKKQTIPFAYYLPGLLSLTALWLISCNKSDQLLNPTSSIDTPKISQPKVTSIEFKEDLLFVNRGNFQILTSDSATFSSNDPKIQISPTGLIKRITSAEVVAIDVNWVNLPKLKTRIYALGATDSSFDQPYASFHGRHATDPFLAYQQGWKTLQKLPLPGETYAIILRHADADNGLDFSRTTGPSNWWTSCDSTMARQLNIQGKQRATELGKIFKDLQLPITRVISSEFCRAITTAQLINAGPTISIDKRLNHYSYNVTGLTMFAAMIAVMNEQPVDNTMTLIVSHHPINEKEGYPGYTSFPDISPFTWTAAYFIKIAPDKTITYEGVASWGMFKYWRDKKLNML</sequence>
<evidence type="ECO:0000313" key="2">
    <source>
        <dbReference type="Proteomes" id="UP000315971"/>
    </source>
</evidence>
<reference evidence="1 2" key="1">
    <citation type="submission" date="2017-05" db="EMBL/GenBank/DDBJ databases">
        <authorList>
            <person name="Varghese N."/>
            <person name="Submissions S."/>
        </authorList>
    </citation>
    <scope>NUCLEOTIDE SEQUENCE [LARGE SCALE GENOMIC DNA]</scope>
    <source>
        <strain evidence="1 2">DSM 21342</strain>
    </source>
</reference>
<keyword evidence="2" id="KW-1185">Reference proteome</keyword>
<dbReference type="Pfam" id="PF00300">
    <property type="entry name" value="His_Phos_1"/>
    <property type="match status" value="1"/>
</dbReference>
<evidence type="ECO:0000313" key="1">
    <source>
        <dbReference type="EMBL" id="SMO59111.1"/>
    </source>
</evidence>
<dbReference type="CDD" id="cd07067">
    <property type="entry name" value="HP_PGM_like"/>
    <property type="match status" value="1"/>
</dbReference>
<dbReference type="InterPro" id="IPR013078">
    <property type="entry name" value="His_Pase_superF_clade-1"/>
</dbReference>
<dbReference type="OrthoDB" id="837575at2"/>
<organism evidence="1 2">
    <name type="scientific">Solitalea koreensis</name>
    <dbReference type="NCBI Taxonomy" id="543615"/>
    <lineage>
        <taxon>Bacteria</taxon>
        <taxon>Pseudomonadati</taxon>
        <taxon>Bacteroidota</taxon>
        <taxon>Sphingobacteriia</taxon>
        <taxon>Sphingobacteriales</taxon>
        <taxon>Sphingobacteriaceae</taxon>
        <taxon>Solitalea</taxon>
    </lineage>
</organism>
<dbReference type="Proteomes" id="UP000315971">
    <property type="component" value="Unassembled WGS sequence"/>
</dbReference>
<protein>
    <submittedName>
        <fullName evidence="1">Histidine phosphatase superfamily (Branch 1)</fullName>
    </submittedName>
</protein>
<dbReference type="EMBL" id="FXSZ01000004">
    <property type="protein sequence ID" value="SMO59111.1"/>
    <property type="molecule type" value="Genomic_DNA"/>
</dbReference>
<dbReference type="InterPro" id="IPR029033">
    <property type="entry name" value="His_PPase_superfam"/>
</dbReference>
<dbReference type="Gene3D" id="3.40.50.1240">
    <property type="entry name" value="Phosphoglycerate mutase-like"/>
    <property type="match status" value="1"/>
</dbReference>
<name>A0A521CK40_9SPHI</name>
<gene>
    <name evidence="1" type="ORF">SAMN06265350_10479</name>
</gene>
<dbReference type="SUPFAM" id="SSF53254">
    <property type="entry name" value="Phosphoglycerate mutase-like"/>
    <property type="match status" value="1"/>
</dbReference>
<accession>A0A521CK40</accession>
<dbReference type="AlphaFoldDB" id="A0A521CK40"/>
<proteinExistence type="predicted"/>
<dbReference type="RefSeq" id="WP_142602988.1">
    <property type="nucleotide sequence ID" value="NZ_FXSZ01000004.1"/>
</dbReference>